<sequence>MQLSSPGYDCSAKLMDCSRKRSRTAIEHASLRLPELRQC</sequence>
<dbReference type="AlphaFoldDB" id="A0A0E9PGG5"/>
<organism evidence="1">
    <name type="scientific">Anguilla anguilla</name>
    <name type="common">European freshwater eel</name>
    <name type="synonym">Muraena anguilla</name>
    <dbReference type="NCBI Taxonomy" id="7936"/>
    <lineage>
        <taxon>Eukaryota</taxon>
        <taxon>Metazoa</taxon>
        <taxon>Chordata</taxon>
        <taxon>Craniata</taxon>
        <taxon>Vertebrata</taxon>
        <taxon>Euteleostomi</taxon>
        <taxon>Actinopterygii</taxon>
        <taxon>Neopterygii</taxon>
        <taxon>Teleostei</taxon>
        <taxon>Anguilliformes</taxon>
        <taxon>Anguillidae</taxon>
        <taxon>Anguilla</taxon>
    </lineage>
</organism>
<proteinExistence type="predicted"/>
<dbReference type="EMBL" id="GBXM01105402">
    <property type="protein sequence ID" value="JAH03175.1"/>
    <property type="molecule type" value="Transcribed_RNA"/>
</dbReference>
<reference evidence="1" key="2">
    <citation type="journal article" date="2015" name="Fish Shellfish Immunol.">
        <title>Early steps in the European eel (Anguilla anguilla)-Vibrio vulnificus interaction in the gills: Role of the RtxA13 toxin.</title>
        <authorList>
            <person name="Callol A."/>
            <person name="Pajuelo D."/>
            <person name="Ebbesson L."/>
            <person name="Teles M."/>
            <person name="MacKenzie S."/>
            <person name="Amaro C."/>
        </authorList>
    </citation>
    <scope>NUCLEOTIDE SEQUENCE</scope>
</reference>
<reference evidence="1" key="1">
    <citation type="submission" date="2014-11" db="EMBL/GenBank/DDBJ databases">
        <authorList>
            <person name="Amaro Gonzalez C."/>
        </authorList>
    </citation>
    <scope>NUCLEOTIDE SEQUENCE</scope>
</reference>
<evidence type="ECO:0000313" key="1">
    <source>
        <dbReference type="EMBL" id="JAH03175.1"/>
    </source>
</evidence>
<protein>
    <submittedName>
        <fullName evidence="1">Uncharacterized protein</fullName>
    </submittedName>
</protein>
<accession>A0A0E9PGG5</accession>
<name>A0A0E9PGG5_ANGAN</name>